<dbReference type="Proteomes" id="UP001549031">
    <property type="component" value="Unassembled WGS sequence"/>
</dbReference>
<sequence length="674" mass="73013">MASFAVNGRYLTQNLSGVQRYARSIVHALDQIEAACGGVILAPRTSCHPDYEKLCAVEVGVMSGYPWEQVELPMAARGRRLLNLCNMAPAIKSEQVVCIHDTNVLSSPDSYTHGFRAVYRSLQPLFARRAVKIATVSHASARQLSRYLPIPLSQIIVLPNGHEHALRWNPDLADLPAELPVRPEDRPFVLAIGSGARHKNMSLLLHIAPRLDEIGINLVIAGGNGIFIEDHVTFPANVYLCGRVSDDDLAYLLDHALCLAFPSLTEGFGLPIIEAMARGCPVVSSNCASMPEVCGDAGLLASPLDPAQWVRHIEMLNASAQLRFDLVGRGKEQCGNFSWHNSAGGYLDVIEGPAVHTTRGLPKKQALPQVAAVFATLGRPKVVSETVRHFLSTQRLAPSSVIISCATSEDAGDLVRLKDVKIVTGPVGLAAQRNTALNHLEPQTDLVAFFDDDFVAHPEWLSEAAQVFQDESSIVGLTGHVIADGIKGPGIAFHEAVKLIKRESGRSDKQWLEPFSPYGCNMAFRLKAIGTLRFDERLVLYGWLEDRDFGAALAKMGGRLIKFSACRGVHLGVKSGRTSGVRLGYSQVANPLHLMKKGTMKPRLVFGQIFRNLASNAGRSILPEPYVDRKGRLNGNLHALLDAVTGKLGPERAAAIGTGSALVPVERKPARAKA</sequence>
<evidence type="ECO:0000313" key="4">
    <source>
        <dbReference type="EMBL" id="MET3585386.1"/>
    </source>
</evidence>
<gene>
    <name evidence="4" type="ORF">ABID21_001495</name>
</gene>
<dbReference type="Pfam" id="PF00534">
    <property type="entry name" value="Glycos_transf_1"/>
    <property type="match status" value="1"/>
</dbReference>
<dbReference type="Gene3D" id="3.90.550.10">
    <property type="entry name" value="Spore Coat Polysaccharide Biosynthesis Protein SpsA, Chain A"/>
    <property type="match status" value="1"/>
</dbReference>
<dbReference type="InterPro" id="IPR029044">
    <property type="entry name" value="Nucleotide-diphossugar_trans"/>
</dbReference>
<organism evidence="4 5">
    <name type="scientific">Pseudorhizobium tarimense</name>
    <dbReference type="NCBI Taxonomy" id="1079109"/>
    <lineage>
        <taxon>Bacteria</taxon>
        <taxon>Pseudomonadati</taxon>
        <taxon>Pseudomonadota</taxon>
        <taxon>Alphaproteobacteria</taxon>
        <taxon>Hyphomicrobiales</taxon>
        <taxon>Rhizobiaceae</taxon>
        <taxon>Rhizobium/Agrobacterium group</taxon>
        <taxon>Pseudorhizobium</taxon>
    </lineage>
</organism>
<proteinExistence type="predicted"/>
<dbReference type="InterPro" id="IPR001173">
    <property type="entry name" value="Glyco_trans_2-like"/>
</dbReference>
<dbReference type="CDD" id="cd03809">
    <property type="entry name" value="GT4_MtfB-like"/>
    <property type="match status" value="1"/>
</dbReference>
<accession>A0ABV2H4B1</accession>
<evidence type="ECO:0000259" key="3">
    <source>
        <dbReference type="Pfam" id="PF00535"/>
    </source>
</evidence>
<comment type="caution">
    <text evidence="4">The sequence shown here is derived from an EMBL/GenBank/DDBJ whole genome shotgun (WGS) entry which is preliminary data.</text>
</comment>
<dbReference type="PANTHER" id="PTHR46401:SF2">
    <property type="entry name" value="GLYCOSYLTRANSFERASE WBBK-RELATED"/>
    <property type="match status" value="1"/>
</dbReference>
<keyword evidence="5" id="KW-1185">Reference proteome</keyword>
<evidence type="ECO:0000256" key="1">
    <source>
        <dbReference type="ARBA" id="ARBA00022679"/>
    </source>
</evidence>
<keyword evidence="1" id="KW-0808">Transferase</keyword>
<evidence type="ECO:0000313" key="5">
    <source>
        <dbReference type="Proteomes" id="UP001549031"/>
    </source>
</evidence>
<feature type="domain" description="Glycosyl transferase family 1" evidence="2">
    <location>
        <begin position="182"/>
        <end position="329"/>
    </location>
</feature>
<dbReference type="CDD" id="cd00761">
    <property type="entry name" value="Glyco_tranf_GTA_type"/>
    <property type="match status" value="1"/>
</dbReference>
<feature type="domain" description="Glycosyltransferase 2-like" evidence="3">
    <location>
        <begin position="418"/>
        <end position="529"/>
    </location>
</feature>
<dbReference type="SUPFAM" id="SSF53448">
    <property type="entry name" value="Nucleotide-diphospho-sugar transferases"/>
    <property type="match status" value="1"/>
</dbReference>
<name>A0ABV2H4B1_9HYPH</name>
<reference evidence="4 5" key="1">
    <citation type="submission" date="2024-06" db="EMBL/GenBank/DDBJ databases">
        <title>Genomic Encyclopedia of Type Strains, Phase IV (KMG-IV): sequencing the most valuable type-strain genomes for metagenomic binning, comparative biology and taxonomic classification.</title>
        <authorList>
            <person name="Goeker M."/>
        </authorList>
    </citation>
    <scope>NUCLEOTIDE SEQUENCE [LARGE SCALE GENOMIC DNA]</scope>
    <source>
        <strain evidence="4 5">DSM 105042</strain>
    </source>
</reference>
<protein>
    <submittedName>
        <fullName evidence="4">Glycosyltransferase involved in cell wall biosynthesis</fullName>
    </submittedName>
</protein>
<evidence type="ECO:0000259" key="2">
    <source>
        <dbReference type="Pfam" id="PF00534"/>
    </source>
</evidence>
<dbReference type="InterPro" id="IPR001296">
    <property type="entry name" value="Glyco_trans_1"/>
</dbReference>
<dbReference type="Gene3D" id="3.40.50.2000">
    <property type="entry name" value="Glycogen Phosphorylase B"/>
    <property type="match status" value="2"/>
</dbReference>
<dbReference type="SUPFAM" id="SSF53756">
    <property type="entry name" value="UDP-Glycosyltransferase/glycogen phosphorylase"/>
    <property type="match status" value="1"/>
</dbReference>
<dbReference type="PANTHER" id="PTHR46401">
    <property type="entry name" value="GLYCOSYLTRANSFERASE WBBK-RELATED"/>
    <property type="match status" value="1"/>
</dbReference>
<dbReference type="Pfam" id="PF00535">
    <property type="entry name" value="Glycos_transf_2"/>
    <property type="match status" value="1"/>
</dbReference>
<dbReference type="EMBL" id="JBEPLJ010000005">
    <property type="protein sequence ID" value="MET3585386.1"/>
    <property type="molecule type" value="Genomic_DNA"/>
</dbReference>